<dbReference type="InterPro" id="IPR039426">
    <property type="entry name" value="TonB-dep_rcpt-like"/>
</dbReference>
<dbReference type="Gene3D" id="2.60.40.1120">
    <property type="entry name" value="Carboxypeptidase-like, regulatory domain"/>
    <property type="match status" value="1"/>
</dbReference>
<evidence type="ECO:0000256" key="3">
    <source>
        <dbReference type="ARBA" id="ARBA00022452"/>
    </source>
</evidence>
<dbReference type="Gene3D" id="2.170.130.10">
    <property type="entry name" value="TonB-dependent receptor, plug domain"/>
    <property type="match status" value="1"/>
</dbReference>
<dbReference type="EMBL" id="JAIRBC010000030">
    <property type="protein sequence ID" value="MCG2462358.1"/>
    <property type="molecule type" value="Genomic_DNA"/>
</dbReference>
<proteinExistence type="inferred from homology"/>
<dbReference type="SUPFAM" id="SSF56935">
    <property type="entry name" value="Porins"/>
    <property type="match status" value="1"/>
</dbReference>
<evidence type="ECO:0000259" key="10">
    <source>
        <dbReference type="Pfam" id="PF00593"/>
    </source>
</evidence>
<dbReference type="InterPro" id="IPR008969">
    <property type="entry name" value="CarboxyPept-like_regulatory"/>
</dbReference>
<dbReference type="SUPFAM" id="SSF49464">
    <property type="entry name" value="Carboxypeptidase regulatory domain-like"/>
    <property type="match status" value="1"/>
</dbReference>
<keyword evidence="4 8" id="KW-0812">Transmembrane</keyword>
<evidence type="ECO:0000259" key="11">
    <source>
        <dbReference type="Pfam" id="PF07715"/>
    </source>
</evidence>
<accession>A0AAE3JSC9</accession>
<dbReference type="InterPro" id="IPR036942">
    <property type="entry name" value="Beta-barrel_TonB_sf"/>
</dbReference>
<evidence type="ECO:0000256" key="1">
    <source>
        <dbReference type="ARBA" id="ARBA00004571"/>
    </source>
</evidence>
<keyword evidence="6 8" id="KW-0472">Membrane</keyword>
<dbReference type="InterPro" id="IPR000531">
    <property type="entry name" value="Beta-barrel_TonB"/>
</dbReference>
<comment type="subcellular location">
    <subcellularLocation>
        <location evidence="1 8">Cell outer membrane</location>
        <topology evidence="1 8">Multi-pass membrane protein</topology>
    </subcellularLocation>
</comment>
<dbReference type="InterPro" id="IPR037066">
    <property type="entry name" value="Plug_dom_sf"/>
</dbReference>
<comment type="similarity">
    <text evidence="8 9">Belongs to the TonB-dependent receptor family.</text>
</comment>
<dbReference type="RefSeq" id="WP_317903498.1">
    <property type="nucleotide sequence ID" value="NZ_JAIRBC010000030.1"/>
</dbReference>
<dbReference type="Pfam" id="PF13715">
    <property type="entry name" value="CarbopepD_reg_2"/>
    <property type="match status" value="1"/>
</dbReference>
<comment type="caution">
    <text evidence="12">The sequence shown here is derived from an EMBL/GenBank/DDBJ whole genome shotgun (WGS) entry which is preliminary data.</text>
</comment>
<reference evidence="12" key="1">
    <citation type="submission" date="2023-02" db="EMBL/GenBank/DDBJ databases">
        <title>Genome of Flavobacteriaceae gen. nov. sp. strain F89.</title>
        <authorList>
            <person name="Wang Y."/>
        </authorList>
    </citation>
    <scope>NUCLEOTIDE SEQUENCE</scope>
    <source>
        <strain evidence="12">F89</strain>
    </source>
</reference>
<name>A0AAE3JSC9_9FLAO</name>
<keyword evidence="12" id="KW-0675">Receptor</keyword>
<keyword evidence="5 9" id="KW-0798">TonB box</keyword>
<dbReference type="InterPro" id="IPR012910">
    <property type="entry name" value="Plug_dom"/>
</dbReference>
<sequence length="1043" mass="115717">MKRLFNQCYRNPLRFRFSYAIILAICLILGFSASLTASSGHSDTGLSTSEKFSIQNIVTGTVTDKAGQSLPGASILEKGTTNGVVADFNGNFSISISSSDAILVVSYVGFAEQEIAVNGKSYISIILEESAESLDEVVLIGYGSVSKSELTGSAQTITSADFQTGSITSPEQSISGKVAGVSITPNSGQPGTGSKIRIRGGASINASNNPLIVIDGVPQRSENSFVGGVTYLGDAPIDFNNQDPLSLINPNDIESFTILKDAASTAIYGSRASNGVILITTKKGVKGKPKFSFSSKMAFISTANRYNVLSTDEFRGYVNGYPDMTTGSGETYVSLLGNADTDWQDQIFHTGVTLDNNFNASGSLGKLQYRASLGYLNQQSVLKTDNLKRYSGALNLGTLLFNDHLKIDMGLKRISTDNQLANTLAISSAIYFDPTQPVTKENGEYWEWDTRTPESTWNTFQPRNPVGLLEQYNNQADIKRTLANLQMDYKFHFLPELRANLNLGIDNSNTEGNVFVPEEASSNRLTQGLDQEYQTEFTNSVAEFYLDYNKDLQNLNSKIDATLGYGFYDFKNTNYFFPRYNAVGEIIPGTEPVFDFDNQENSLLSYYGRFIYTYNSRYIVSGTLRRDSSSRFSEQNRTGYFPSIAATWRINQENFLKNSNTLSDLKLRLSYGQTGNQDGIPNYGYLKTMLKGTNGVKIQMGDEFVNFYATRPFNLDLKWERTETYNLGFDYGFFKNRLNGSLDVYLKKTSDLLNVIPIPSGTNFAPTLLSNVGNLENRGVEFSINAIPIETGDSRLDMNFNITYNTNEITKLTASNDPSFIGNIVVDHNNALVQINSVGYPINSFFVFKQKYDQDNKPIFDEFEDLNNDGKISELDRYHSKSPDPIVFLGFSTTYSWKKFSLGTVLRANLGNYVFNQFRANSLKSRVFNASGFLANVGTEILQNDFPTYSTNQVLSDLYLENASFLKMDNLFFSYDVGTLFGNRTNLLLNANVQNVFVITGFDGVDPELASGIYNNGFFFGKPTSNMSYPFSRIFNLGVTLNF</sequence>
<dbReference type="InterPro" id="IPR023997">
    <property type="entry name" value="TonB-dep_OMP_SusC/RagA_CS"/>
</dbReference>
<dbReference type="Gene3D" id="2.40.170.20">
    <property type="entry name" value="TonB-dependent receptor, beta-barrel domain"/>
    <property type="match status" value="1"/>
</dbReference>
<keyword evidence="7 8" id="KW-0998">Cell outer membrane</keyword>
<dbReference type="Pfam" id="PF00593">
    <property type="entry name" value="TonB_dep_Rec_b-barrel"/>
    <property type="match status" value="1"/>
</dbReference>
<keyword evidence="3 8" id="KW-1134">Transmembrane beta strand</keyword>
<feature type="domain" description="TonB-dependent receptor-like beta-barrel" evidence="10">
    <location>
        <begin position="440"/>
        <end position="866"/>
    </location>
</feature>
<evidence type="ECO:0000256" key="6">
    <source>
        <dbReference type="ARBA" id="ARBA00023136"/>
    </source>
</evidence>
<dbReference type="PROSITE" id="PS52016">
    <property type="entry name" value="TONB_DEPENDENT_REC_3"/>
    <property type="match status" value="1"/>
</dbReference>
<evidence type="ECO:0000256" key="5">
    <source>
        <dbReference type="ARBA" id="ARBA00023077"/>
    </source>
</evidence>
<dbReference type="Proteomes" id="UP001200642">
    <property type="component" value="Unassembled WGS sequence"/>
</dbReference>
<keyword evidence="13" id="KW-1185">Reference proteome</keyword>
<feature type="domain" description="TonB-dependent receptor plug" evidence="11">
    <location>
        <begin position="147"/>
        <end position="276"/>
    </location>
</feature>
<dbReference type="NCBIfam" id="TIGR04057">
    <property type="entry name" value="SusC_RagA_signa"/>
    <property type="match status" value="1"/>
</dbReference>
<gene>
    <name evidence="12" type="ORF">K8352_16475</name>
</gene>
<evidence type="ECO:0000256" key="2">
    <source>
        <dbReference type="ARBA" id="ARBA00022448"/>
    </source>
</evidence>
<evidence type="ECO:0000313" key="13">
    <source>
        <dbReference type="Proteomes" id="UP001200642"/>
    </source>
</evidence>
<evidence type="ECO:0000256" key="8">
    <source>
        <dbReference type="PROSITE-ProRule" id="PRU01360"/>
    </source>
</evidence>
<evidence type="ECO:0000256" key="7">
    <source>
        <dbReference type="ARBA" id="ARBA00023237"/>
    </source>
</evidence>
<organism evidence="12 13">
    <name type="scientific">Cerina litoralis</name>
    <dbReference type="NCBI Taxonomy" id="2874477"/>
    <lineage>
        <taxon>Bacteria</taxon>
        <taxon>Pseudomonadati</taxon>
        <taxon>Bacteroidota</taxon>
        <taxon>Flavobacteriia</taxon>
        <taxon>Flavobacteriales</taxon>
        <taxon>Flavobacteriaceae</taxon>
        <taxon>Cerina</taxon>
    </lineage>
</organism>
<dbReference type="GO" id="GO:0009279">
    <property type="term" value="C:cell outer membrane"/>
    <property type="evidence" value="ECO:0007669"/>
    <property type="project" value="UniProtKB-SubCell"/>
</dbReference>
<protein>
    <submittedName>
        <fullName evidence="12">TonB-dependent receptor</fullName>
    </submittedName>
</protein>
<evidence type="ECO:0000256" key="4">
    <source>
        <dbReference type="ARBA" id="ARBA00022692"/>
    </source>
</evidence>
<dbReference type="NCBIfam" id="TIGR04056">
    <property type="entry name" value="OMP_RagA_SusC"/>
    <property type="match status" value="1"/>
</dbReference>
<evidence type="ECO:0000313" key="12">
    <source>
        <dbReference type="EMBL" id="MCG2462358.1"/>
    </source>
</evidence>
<evidence type="ECO:0000256" key="9">
    <source>
        <dbReference type="RuleBase" id="RU003357"/>
    </source>
</evidence>
<dbReference type="InterPro" id="IPR023996">
    <property type="entry name" value="TonB-dep_OMP_SusC/RagA"/>
</dbReference>
<dbReference type="AlphaFoldDB" id="A0AAE3JSC9"/>
<dbReference type="Pfam" id="PF07715">
    <property type="entry name" value="Plug"/>
    <property type="match status" value="1"/>
</dbReference>
<keyword evidence="2 8" id="KW-0813">Transport</keyword>